<evidence type="ECO:0000256" key="1">
    <source>
        <dbReference type="ARBA" id="ARBA00022729"/>
    </source>
</evidence>
<gene>
    <name evidence="4" type="ORF">ARMOST_12331</name>
</gene>
<accession>A0A284RJN6</accession>
<evidence type="ECO:0000259" key="3">
    <source>
        <dbReference type="Pfam" id="PF10342"/>
    </source>
</evidence>
<dbReference type="OMA" id="YHMRFIC"/>
<evidence type="ECO:0000313" key="5">
    <source>
        <dbReference type="Proteomes" id="UP000219338"/>
    </source>
</evidence>
<feature type="domain" description="Yeast cell wall synthesis Kre9/Knh1-like N-terminal" evidence="3">
    <location>
        <begin position="39"/>
        <end position="130"/>
    </location>
</feature>
<protein>
    <recommendedName>
        <fullName evidence="3">Yeast cell wall synthesis Kre9/Knh1-like N-terminal domain-containing protein</fullName>
    </recommendedName>
</protein>
<evidence type="ECO:0000256" key="2">
    <source>
        <dbReference type="SAM" id="MobiDB-lite"/>
    </source>
</evidence>
<keyword evidence="5" id="KW-1185">Reference proteome</keyword>
<proteinExistence type="predicted"/>
<dbReference type="OrthoDB" id="3250770at2759"/>
<feature type="region of interest" description="Disordered" evidence="2">
    <location>
        <begin position="168"/>
        <end position="193"/>
    </location>
</feature>
<organism evidence="4 5">
    <name type="scientific">Armillaria ostoyae</name>
    <name type="common">Armillaria root rot fungus</name>
    <dbReference type="NCBI Taxonomy" id="47428"/>
    <lineage>
        <taxon>Eukaryota</taxon>
        <taxon>Fungi</taxon>
        <taxon>Dikarya</taxon>
        <taxon>Basidiomycota</taxon>
        <taxon>Agaricomycotina</taxon>
        <taxon>Agaricomycetes</taxon>
        <taxon>Agaricomycetidae</taxon>
        <taxon>Agaricales</taxon>
        <taxon>Marasmiineae</taxon>
        <taxon>Physalacriaceae</taxon>
        <taxon>Armillaria</taxon>
    </lineage>
</organism>
<dbReference type="EMBL" id="FUEG01000010">
    <property type="protein sequence ID" value="SJL08955.1"/>
    <property type="molecule type" value="Genomic_DNA"/>
</dbReference>
<evidence type="ECO:0000313" key="4">
    <source>
        <dbReference type="EMBL" id="SJL08955.1"/>
    </source>
</evidence>
<sequence>MSVLFLTPVVFQIVFTWIFLFILVCSIPTVNASIYPTQPVAATVYKVAEPAVLNWRSTLKDAKEMGRFKVELFAGNHTYIGTLARNVQTQSQTYTIYLSPWLRYKGSDYTMRWISESDPKNIVYTADFRIAGIPDLLSSLPISYDASPYSDTSAEIATAALQTTATQSEAGGSSSYSSTVASPPGSTVYAGPLDTTSGDSHPYSAAHSRRFDARLLFVLWPAIVGFSMAL</sequence>
<dbReference type="Pfam" id="PF10342">
    <property type="entry name" value="Kre9_KNH"/>
    <property type="match status" value="1"/>
</dbReference>
<name>A0A284RJN6_ARMOS</name>
<dbReference type="InterPro" id="IPR018466">
    <property type="entry name" value="Kre9/Knh1-like_N"/>
</dbReference>
<reference evidence="5" key="1">
    <citation type="journal article" date="2017" name="Nat. Ecol. Evol.">
        <title>Genome expansion and lineage-specific genetic innovations in the forest pathogenic fungi Armillaria.</title>
        <authorList>
            <person name="Sipos G."/>
            <person name="Prasanna A.N."/>
            <person name="Walter M.C."/>
            <person name="O'Connor E."/>
            <person name="Balint B."/>
            <person name="Krizsan K."/>
            <person name="Kiss B."/>
            <person name="Hess J."/>
            <person name="Varga T."/>
            <person name="Slot J."/>
            <person name="Riley R."/>
            <person name="Boka B."/>
            <person name="Rigling D."/>
            <person name="Barry K."/>
            <person name="Lee J."/>
            <person name="Mihaltcheva S."/>
            <person name="LaButti K."/>
            <person name="Lipzen A."/>
            <person name="Waldron R."/>
            <person name="Moloney N.M."/>
            <person name="Sperisen C."/>
            <person name="Kredics L."/>
            <person name="Vagvoelgyi C."/>
            <person name="Patrignani A."/>
            <person name="Fitzpatrick D."/>
            <person name="Nagy I."/>
            <person name="Doyle S."/>
            <person name="Anderson J.B."/>
            <person name="Grigoriev I.V."/>
            <person name="Gueldener U."/>
            <person name="Muensterkoetter M."/>
            <person name="Nagy L.G."/>
        </authorList>
    </citation>
    <scope>NUCLEOTIDE SEQUENCE [LARGE SCALE GENOMIC DNA]</scope>
    <source>
        <strain evidence="5">C18/9</strain>
    </source>
</reference>
<feature type="compositionally biased region" description="Low complexity" evidence="2">
    <location>
        <begin position="168"/>
        <end position="186"/>
    </location>
</feature>
<keyword evidence="1" id="KW-0732">Signal</keyword>
<dbReference type="AlphaFoldDB" id="A0A284RJN6"/>
<dbReference type="STRING" id="47428.A0A284RJN6"/>
<dbReference type="Proteomes" id="UP000219338">
    <property type="component" value="Unassembled WGS sequence"/>
</dbReference>